<accession>A0A6J6IY58</accession>
<evidence type="ECO:0000313" key="1">
    <source>
        <dbReference type="EMBL" id="CAB4628939.1"/>
    </source>
</evidence>
<dbReference type="EMBL" id="CAEZVT010000004">
    <property type="protein sequence ID" value="CAB4628939.1"/>
    <property type="molecule type" value="Genomic_DNA"/>
</dbReference>
<reference evidence="1" key="1">
    <citation type="submission" date="2020-05" db="EMBL/GenBank/DDBJ databases">
        <authorList>
            <person name="Chiriac C."/>
            <person name="Salcher M."/>
            <person name="Ghai R."/>
            <person name="Kavagutti S V."/>
        </authorList>
    </citation>
    <scope>NUCLEOTIDE SEQUENCE</scope>
</reference>
<gene>
    <name evidence="1" type="ORF">UFOPK2131_00149</name>
</gene>
<protein>
    <submittedName>
        <fullName evidence="1">Unannotated protein</fullName>
    </submittedName>
</protein>
<dbReference type="AlphaFoldDB" id="A0A6J6IY58"/>
<sequence>MSKKLIAVAAAAALALTGLVGVAPATAAMPYSGDSQPAAANSLLVTSTVTRSGAGTLADPYKISVPESGLATSATTLRFAISTTAARAVTVTATSGIRLVATVTNTTAVVLTGADSLTVTADAAGAAEFRAYPTSTTRGVVTITNDGDITQIYVQGTHGAPYDIGAVTLPTFELSKAGVIVAVVTDAFGNAIDTANAAQSLTVSRVGTGASAAAVDVQYSATSKRWEGTVTPGATAGQLAISLVIAGLSATTAQKAAFGDPNSTYFGIAQVASAKTVAQLTAEVAALQAQLLATTTKAKYNKLAKRWNKKNPNNKVALLK</sequence>
<name>A0A6J6IY58_9ZZZZ</name>
<proteinExistence type="predicted"/>
<organism evidence="1">
    <name type="scientific">freshwater metagenome</name>
    <dbReference type="NCBI Taxonomy" id="449393"/>
    <lineage>
        <taxon>unclassified sequences</taxon>
        <taxon>metagenomes</taxon>
        <taxon>ecological metagenomes</taxon>
    </lineage>
</organism>